<dbReference type="Gene3D" id="3.10.450.50">
    <property type="match status" value="1"/>
</dbReference>
<proteinExistence type="predicted"/>
<keyword evidence="3" id="KW-1185">Reference proteome</keyword>
<dbReference type="InterPro" id="IPR008317">
    <property type="entry name" value="UCP030561"/>
</dbReference>
<evidence type="ECO:0000313" key="3">
    <source>
        <dbReference type="Proteomes" id="UP000321595"/>
    </source>
</evidence>
<organism evidence="2 3">
    <name type="scientific">Microvenator marinus</name>
    <dbReference type="NCBI Taxonomy" id="2600177"/>
    <lineage>
        <taxon>Bacteria</taxon>
        <taxon>Deltaproteobacteria</taxon>
        <taxon>Bradymonadales</taxon>
        <taxon>Microvenatoraceae</taxon>
        <taxon>Microvenator</taxon>
    </lineage>
</organism>
<dbReference type="OrthoDB" id="9799296at2"/>
<dbReference type="KEGG" id="bbae:FRD01_12445"/>
<dbReference type="EMBL" id="CP042467">
    <property type="protein sequence ID" value="QED28029.1"/>
    <property type="molecule type" value="Genomic_DNA"/>
</dbReference>
<evidence type="ECO:0000259" key="1">
    <source>
        <dbReference type="Pfam" id="PF12680"/>
    </source>
</evidence>
<protein>
    <submittedName>
        <fullName evidence="2">DUF4440 domain-containing protein</fullName>
    </submittedName>
</protein>
<dbReference type="InterPro" id="IPR032710">
    <property type="entry name" value="NTF2-like_dom_sf"/>
</dbReference>
<evidence type="ECO:0000313" key="2">
    <source>
        <dbReference type="EMBL" id="QED28029.1"/>
    </source>
</evidence>
<feature type="domain" description="SnoaL-like" evidence="1">
    <location>
        <begin position="9"/>
        <end position="105"/>
    </location>
</feature>
<name>A0A5B8XX74_9DELT</name>
<accession>A0A5B8XX74</accession>
<gene>
    <name evidence="2" type="ORF">FRD01_12445</name>
</gene>
<reference evidence="2 3" key="1">
    <citation type="submission" date="2019-08" db="EMBL/GenBank/DDBJ databases">
        <authorList>
            <person name="Liang Q."/>
        </authorList>
    </citation>
    <scope>NUCLEOTIDE SEQUENCE [LARGE SCALE GENOMIC DNA]</scope>
    <source>
        <strain evidence="2 3">V1718</strain>
    </source>
</reference>
<dbReference type="RefSeq" id="WP_146960094.1">
    <property type="nucleotide sequence ID" value="NZ_CP042467.1"/>
</dbReference>
<dbReference type="PIRSF" id="PIRSF030561">
    <property type="entry name" value="UCP030561"/>
    <property type="match status" value="1"/>
</dbReference>
<dbReference type="Pfam" id="PF12680">
    <property type="entry name" value="SnoaL_2"/>
    <property type="match status" value="1"/>
</dbReference>
<dbReference type="InterPro" id="IPR037401">
    <property type="entry name" value="SnoaL-like"/>
</dbReference>
<dbReference type="AlphaFoldDB" id="A0A5B8XX74"/>
<sequence>MNTTERLAQAQLDAYNAGDIDAFAACYAADVEVYMLGGELLYRGRDALRAQYGPYFEANPNLHAALLNRTIQGDFAIDHEHVTGFAKGGELFAVAIYEVREELIQKVWFIK</sequence>
<dbReference type="SUPFAM" id="SSF54427">
    <property type="entry name" value="NTF2-like"/>
    <property type="match status" value="1"/>
</dbReference>
<dbReference type="Proteomes" id="UP000321595">
    <property type="component" value="Chromosome"/>
</dbReference>